<keyword evidence="3" id="KW-1185">Reference proteome</keyword>
<accession>A0AAD5D004</accession>
<keyword evidence="1" id="KW-0472">Membrane</keyword>
<evidence type="ECO:0000313" key="2">
    <source>
        <dbReference type="EMBL" id="KAI7751094.1"/>
    </source>
</evidence>
<keyword evidence="1" id="KW-0812">Transmembrane</keyword>
<dbReference type="Proteomes" id="UP001206925">
    <property type="component" value="Unassembled WGS sequence"/>
</dbReference>
<gene>
    <name evidence="2" type="ORF">M8C21_020499</name>
</gene>
<evidence type="ECO:0000313" key="3">
    <source>
        <dbReference type="Proteomes" id="UP001206925"/>
    </source>
</evidence>
<reference evidence="2" key="1">
    <citation type="submission" date="2022-06" db="EMBL/GenBank/DDBJ databases">
        <title>Uncovering the hologenomic basis of an extraordinary plant invasion.</title>
        <authorList>
            <person name="Bieker V.C."/>
            <person name="Martin M.D."/>
            <person name="Gilbert T."/>
            <person name="Hodgins K."/>
            <person name="Battlay P."/>
            <person name="Petersen B."/>
            <person name="Wilson J."/>
        </authorList>
    </citation>
    <scope>NUCLEOTIDE SEQUENCE</scope>
    <source>
        <strain evidence="2">AA19_3_7</strain>
        <tissue evidence="2">Leaf</tissue>
    </source>
</reference>
<feature type="transmembrane region" description="Helical" evidence="1">
    <location>
        <begin position="12"/>
        <end position="35"/>
    </location>
</feature>
<protein>
    <submittedName>
        <fullName evidence="2">Uncharacterized protein</fullName>
    </submittedName>
</protein>
<name>A0AAD5D004_AMBAR</name>
<evidence type="ECO:0000256" key="1">
    <source>
        <dbReference type="SAM" id="Phobius"/>
    </source>
</evidence>
<comment type="caution">
    <text evidence="2">The sequence shown here is derived from an EMBL/GenBank/DDBJ whole genome shotgun (WGS) entry which is preliminary data.</text>
</comment>
<sequence>MGKLLSTTSTPLLFQSKLLCFSLSYLFLSLFFSLYTSLSSTTKCLFRSSPFDPIHSPLFTYPPSYGQHKHPVPSLHPSCNSPVFFSDYWFVFNEIRRIVDDSSWDLKGLKYVHGDGNGERFGRNYSMHERIKYFDYGDGAIEIPCGFFKKFPISD</sequence>
<organism evidence="2 3">
    <name type="scientific">Ambrosia artemisiifolia</name>
    <name type="common">Common ragweed</name>
    <dbReference type="NCBI Taxonomy" id="4212"/>
    <lineage>
        <taxon>Eukaryota</taxon>
        <taxon>Viridiplantae</taxon>
        <taxon>Streptophyta</taxon>
        <taxon>Embryophyta</taxon>
        <taxon>Tracheophyta</taxon>
        <taxon>Spermatophyta</taxon>
        <taxon>Magnoliopsida</taxon>
        <taxon>eudicotyledons</taxon>
        <taxon>Gunneridae</taxon>
        <taxon>Pentapetalae</taxon>
        <taxon>asterids</taxon>
        <taxon>campanulids</taxon>
        <taxon>Asterales</taxon>
        <taxon>Asteraceae</taxon>
        <taxon>Asteroideae</taxon>
        <taxon>Heliantheae alliance</taxon>
        <taxon>Heliantheae</taxon>
        <taxon>Ambrosia</taxon>
    </lineage>
</organism>
<proteinExistence type="predicted"/>
<dbReference type="AlphaFoldDB" id="A0AAD5D004"/>
<feature type="non-terminal residue" evidence="2">
    <location>
        <position position="155"/>
    </location>
</feature>
<dbReference type="EMBL" id="JAMZMK010005982">
    <property type="protein sequence ID" value="KAI7751094.1"/>
    <property type="molecule type" value="Genomic_DNA"/>
</dbReference>
<keyword evidence="1" id="KW-1133">Transmembrane helix</keyword>